<reference evidence="2 3" key="1">
    <citation type="submission" date="2014-07" db="EMBL/GenBank/DDBJ databases">
        <title>Genome Sequencing of Dermacoccus nishinomiyaensis.</title>
        <authorList>
            <person name="Hong K.W."/>
            <person name="Chan K.G."/>
        </authorList>
    </citation>
    <scope>NUCLEOTIDE SEQUENCE [LARGE SCALE GENOMIC DNA]</scope>
    <source>
        <strain evidence="2 3">M25</strain>
    </source>
</reference>
<dbReference type="HOGENOM" id="CLU_2368215_0_0_11"/>
<accession>A0A075JKE8</accession>
<evidence type="ECO:0000313" key="2">
    <source>
        <dbReference type="EMBL" id="AIF41812.1"/>
    </source>
</evidence>
<dbReference type="AlphaFoldDB" id="A0A075JKE8"/>
<evidence type="ECO:0000313" key="3">
    <source>
        <dbReference type="Proteomes" id="UP000027986"/>
    </source>
</evidence>
<name>A0A075JKE8_9MICO</name>
<keyword evidence="3" id="KW-1185">Reference proteome</keyword>
<dbReference type="EMBL" id="CP008889">
    <property type="protein sequence ID" value="AIF41812.1"/>
    <property type="molecule type" value="Genomic_DNA"/>
</dbReference>
<dbReference type="KEGG" id="dni:HX89_13805"/>
<evidence type="ECO:0000256" key="1">
    <source>
        <dbReference type="SAM" id="MobiDB-lite"/>
    </source>
</evidence>
<protein>
    <submittedName>
        <fullName evidence="2">Uncharacterized protein</fullName>
    </submittedName>
</protein>
<dbReference type="Proteomes" id="UP000027986">
    <property type="component" value="Chromosome"/>
</dbReference>
<gene>
    <name evidence="2" type="ORF">HX89_13805</name>
</gene>
<sequence length="95" mass="9963">MSSYGSGDPSPTVHTLHTVYWAQPIDDGLRHDAGECRAHEHGERDVRPRVVNTTGAFTGALSAVPVNNADGATVGHPSCKPAVGRSGRAQRATAF</sequence>
<feature type="region of interest" description="Disordered" evidence="1">
    <location>
        <begin position="69"/>
        <end position="95"/>
    </location>
</feature>
<proteinExistence type="predicted"/>
<organism evidence="2 3">
    <name type="scientific">Dermacoccus nishinomiyaensis</name>
    <dbReference type="NCBI Taxonomy" id="1274"/>
    <lineage>
        <taxon>Bacteria</taxon>
        <taxon>Bacillati</taxon>
        <taxon>Actinomycetota</taxon>
        <taxon>Actinomycetes</taxon>
        <taxon>Micrococcales</taxon>
        <taxon>Dermacoccaceae</taxon>
        <taxon>Dermacoccus</taxon>
    </lineage>
</organism>